<dbReference type="InterPro" id="IPR043128">
    <property type="entry name" value="Rev_trsase/Diguanyl_cyclase"/>
</dbReference>
<protein>
    <recommendedName>
        <fullName evidence="4">Reverse transcriptase domain-containing protein</fullName>
    </recommendedName>
</protein>
<dbReference type="EMBL" id="CACVKT020009999">
    <property type="protein sequence ID" value="CAC5424301.1"/>
    <property type="molecule type" value="Genomic_DNA"/>
</dbReference>
<evidence type="ECO:0000313" key="2">
    <source>
        <dbReference type="EMBL" id="CAC5424301.1"/>
    </source>
</evidence>
<name>A0A6J8EYM5_MYTCO</name>
<dbReference type="PANTHER" id="PTHR46963">
    <property type="entry name" value="SIMILAR TO RIKEN CDNA E130308A19"/>
    <property type="match status" value="1"/>
</dbReference>
<organism evidence="2 3">
    <name type="scientific">Mytilus coruscus</name>
    <name type="common">Sea mussel</name>
    <dbReference type="NCBI Taxonomy" id="42192"/>
    <lineage>
        <taxon>Eukaryota</taxon>
        <taxon>Metazoa</taxon>
        <taxon>Spiralia</taxon>
        <taxon>Lophotrochozoa</taxon>
        <taxon>Mollusca</taxon>
        <taxon>Bivalvia</taxon>
        <taxon>Autobranchia</taxon>
        <taxon>Pteriomorphia</taxon>
        <taxon>Mytilida</taxon>
        <taxon>Mytiloidea</taxon>
        <taxon>Mytilidae</taxon>
        <taxon>Mytilinae</taxon>
        <taxon>Mytilus</taxon>
    </lineage>
</organism>
<dbReference type="InterPro" id="IPR042838">
    <property type="entry name" value="KIAA1958"/>
</dbReference>
<proteinExistence type="predicted"/>
<evidence type="ECO:0000313" key="3">
    <source>
        <dbReference type="Proteomes" id="UP000507470"/>
    </source>
</evidence>
<evidence type="ECO:0000256" key="1">
    <source>
        <dbReference type="SAM" id="MobiDB-lite"/>
    </source>
</evidence>
<dbReference type="PANTHER" id="PTHR46963:SF2">
    <property type="match status" value="1"/>
</dbReference>
<dbReference type="OrthoDB" id="10038493at2759"/>
<evidence type="ECO:0008006" key="4">
    <source>
        <dbReference type="Google" id="ProtNLM"/>
    </source>
</evidence>
<reference evidence="2 3" key="1">
    <citation type="submission" date="2020-06" db="EMBL/GenBank/DDBJ databases">
        <authorList>
            <person name="Li R."/>
            <person name="Bekaert M."/>
        </authorList>
    </citation>
    <scope>NUCLEOTIDE SEQUENCE [LARGE SCALE GENOMIC DNA]</scope>
    <source>
        <strain evidence="3">wild</strain>
    </source>
</reference>
<dbReference type="InterPro" id="IPR043502">
    <property type="entry name" value="DNA/RNA_pol_sf"/>
</dbReference>
<dbReference type="Gene3D" id="3.30.70.270">
    <property type="match status" value="1"/>
</dbReference>
<dbReference type="SUPFAM" id="SSF56672">
    <property type="entry name" value="DNA/RNA polymerases"/>
    <property type="match status" value="1"/>
</dbReference>
<dbReference type="AlphaFoldDB" id="A0A6J8EYM5"/>
<dbReference type="Proteomes" id="UP000507470">
    <property type="component" value="Unassembled WGS sequence"/>
</dbReference>
<accession>A0A6J8EYM5</accession>
<feature type="region of interest" description="Disordered" evidence="1">
    <location>
        <begin position="1"/>
        <end position="30"/>
    </location>
</feature>
<keyword evidence="3" id="KW-1185">Reference proteome</keyword>
<sequence length="216" mass="24854">MSLNEVLEGDKESDFSGVKTRKSDGENYEPSTLKGQFCSFNRLLKRHEYGHDLTKSIEFCKTRDALTAKRQTWKKMGKGNGSGKADVLTDADIDALFNSRGRGEFDKQNFQTVDDACKLVSKNFYMAKVDLRPYIDLLKLSQEVTGLTWTFPNAHEYTFIDKKLPFGSKLALGIFHRLSQAIRRKMSCRGFTILAYLDDRLICKRTKSVVLRHWQY</sequence>
<gene>
    <name evidence="2" type="ORF">MCOR_56220</name>
</gene>